<name>D2NRD7_ROTMD</name>
<keyword evidence="2" id="KW-1185">Reference proteome</keyword>
<dbReference type="HOGENOM" id="CLU_699964_0_0_11"/>
<sequence>MKYETLERESFQACATRRGVLALAVHHSVSEGLQRRLRGGLGQRSNRGNRAVRPIVGDLPCFLGDRVGGERLHCGLQRLVGAQVCIQQGTNRYSGLVTGGYRTVQQDGRQGRHTLAQVGAAGLTAGLTVAHNVDDVVRQLECHANQFAVRLDHGDDFLGGTRKQGAVLAGGGNQGAGLALNDGDVVVEQVLTLAGAGGLKELTEHQTLKGLGLNLHGAGTQLGDQQGCAGEDQVTGENGDGVAPNHLGAVHAAALGGVVHHVVVVEGCQVSQLNDHGGLDNLVVDFAVDSCREQRQQGTHTLAARGEQVAGCDIRQVVGLGDSFTQALLNTREGGKNLRTELRIGGDEFEACGKLQVEVSQQVGCGNGLLCVAHGVFYLLGVGVFSGVSVFGGV</sequence>
<organism evidence="1 2">
    <name type="scientific">Rothia mucilaginosa (strain DY-18)</name>
    <name type="common">Stomatococcus mucilaginosus</name>
    <dbReference type="NCBI Taxonomy" id="680646"/>
    <lineage>
        <taxon>Bacteria</taxon>
        <taxon>Bacillati</taxon>
        <taxon>Actinomycetota</taxon>
        <taxon>Actinomycetes</taxon>
        <taxon>Micrococcales</taxon>
        <taxon>Micrococcaceae</taxon>
        <taxon>Rothia</taxon>
    </lineage>
</organism>
<reference evidence="2" key="1">
    <citation type="submission" date="2009-07" db="EMBL/GenBank/DDBJ databases">
        <title>Complete genome sequence of Rothia mucilaginosa DJ.</title>
        <authorList>
            <person name="Yamane K."/>
            <person name="Nambu T."/>
            <person name="Mashimo C."/>
            <person name="Sugimori C."/>
            <person name="Yamanaka T."/>
            <person name="Leung K."/>
            <person name="Fukushima H."/>
        </authorList>
    </citation>
    <scope>NUCLEOTIDE SEQUENCE [LARGE SCALE GENOMIC DNA]</scope>
    <source>
        <strain evidence="2">DY-18</strain>
    </source>
</reference>
<reference evidence="1 2" key="2">
    <citation type="journal article" date="2010" name="J Osaka Dent Univ">
        <title>Isolation and identification of Rothia mucilaginosa from persistent apical periodontitis lesions.</title>
        <authorList>
            <person name="Yamane K."/>
            <person name="Yoshida M."/>
            <person name="Fujihira T."/>
            <person name="Baba T."/>
            <person name="Tsuji N."/>
            <person name="Hayashi H."/>
            <person name="Sugimori C."/>
            <person name="Yamanaka T."/>
            <person name="Mashimo C."/>
            <person name="Nambu T."/>
            <person name="Kawai H."/>
            <person name="Fukushima H."/>
        </authorList>
    </citation>
    <scope>NUCLEOTIDE SEQUENCE [LARGE SCALE GENOMIC DNA]</scope>
    <source>
        <strain evidence="1 2">DY-18</strain>
    </source>
</reference>
<accession>D2NRD7</accession>
<dbReference type="AlphaFoldDB" id="D2NRD7"/>
<dbReference type="KEGG" id="rmu:RMDY18_03810"/>
<gene>
    <name evidence="1" type="ordered locus">RMDY18_03810</name>
</gene>
<reference evidence="1 2" key="3">
    <citation type="journal article" date="2010" name="Sequencing">
        <title>Complete Genome Sequence of Rothia mucilaginosa DY-18: A Clinical Isolate with Dense Meshwork-Like Structures from a Persistent Apical Periodontitis Lesion.</title>
        <authorList>
            <person name="Yamane K."/>
            <person name="Nambu T."/>
            <person name="Yamanaka T."/>
            <person name="Mashimo C."/>
            <person name="Sugimori C."/>
            <person name="Leung K.-P."/>
            <person name="Fukushima H."/>
        </authorList>
    </citation>
    <scope>NUCLEOTIDE SEQUENCE [LARGE SCALE GENOMIC DNA]</scope>
    <source>
        <strain evidence="1 2">DY-18</strain>
    </source>
</reference>
<dbReference type="EMBL" id="AP011540">
    <property type="protein sequence ID" value="BAI64213.1"/>
    <property type="molecule type" value="Genomic_DNA"/>
</dbReference>
<dbReference type="Proteomes" id="UP000001883">
    <property type="component" value="Chromosome"/>
</dbReference>
<evidence type="ECO:0000313" key="1">
    <source>
        <dbReference type="EMBL" id="BAI64213.1"/>
    </source>
</evidence>
<evidence type="ECO:0000313" key="2">
    <source>
        <dbReference type="Proteomes" id="UP000001883"/>
    </source>
</evidence>
<proteinExistence type="predicted"/>
<protein>
    <submittedName>
        <fullName evidence="1">S-adenosylmethionine decarboxylase</fullName>
    </submittedName>
</protein>